<dbReference type="Proteomes" id="UP001177744">
    <property type="component" value="Unassembled WGS sequence"/>
</dbReference>
<organism evidence="3 4">
    <name type="scientific">Cnephaeus nilssonii</name>
    <name type="common">Northern bat</name>
    <name type="synonym">Eptesicus nilssonii</name>
    <dbReference type="NCBI Taxonomy" id="3371016"/>
    <lineage>
        <taxon>Eukaryota</taxon>
        <taxon>Metazoa</taxon>
        <taxon>Chordata</taxon>
        <taxon>Craniata</taxon>
        <taxon>Vertebrata</taxon>
        <taxon>Euteleostomi</taxon>
        <taxon>Mammalia</taxon>
        <taxon>Eutheria</taxon>
        <taxon>Laurasiatheria</taxon>
        <taxon>Chiroptera</taxon>
        <taxon>Yangochiroptera</taxon>
        <taxon>Vespertilionidae</taxon>
        <taxon>Cnephaeus</taxon>
    </lineage>
</organism>
<accession>A0AA40LQV7</accession>
<comment type="caution">
    <text evidence="3">The sequence shown here is derived from an EMBL/GenBank/DDBJ whole genome shotgun (WGS) entry which is preliminary data.</text>
</comment>
<evidence type="ECO:0000313" key="3">
    <source>
        <dbReference type="EMBL" id="KAK1342841.1"/>
    </source>
</evidence>
<dbReference type="EMBL" id="JAULJE010000005">
    <property type="protein sequence ID" value="KAK1342841.1"/>
    <property type="molecule type" value="Genomic_DNA"/>
</dbReference>
<protein>
    <recommendedName>
        <fullName evidence="5">Vimentin-type intermediate filament-associated coiled-coil protein</fullName>
    </recommendedName>
</protein>
<sequence length="180" mass="19576">MSAPPPLQIREANAHLVAVHRRAAELEARLDAAERTVRSQAERLAHHDEQLRAALDELGRAKDRTVTTEFCLPASEIAALQEQLLTSEATVHSLQAAVRQRDKLIRQLQPRAELLQDICRQRPPLAGLLAALAEAERLGPLPASDPGHPLSGAPSLLLANSTEEEGDRDHLQPAVFGTTV</sequence>
<feature type="coiled-coil region" evidence="1">
    <location>
        <begin position="9"/>
        <end position="97"/>
    </location>
</feature>
<proteinExistence type="predicted"/>
<evidence type="ECO:0000256" key="1">
    <source>
        <dbReference type="SAM" id="Coils"/>
    </source>
</evidence>
<keyword evidence="1" id="KW-0175">Coiled coil</keyword>
<evidence type="ECO:0000313" key="4">
    <source>
        <dbReference type="Proteomes" id="UP001177744"/>
    </source>
</evidence>
<reference evidence="3" key="1">
    <citation type="submission" date="2023-06" db="EMBL/GenBank/DDBJ databases">
        <title>Reference genome for the Northern bat (Eptesicus nilssonii), a most northern bat species.</title>
        <authorList>
            <person name="Laine V.N."/>
            <person name="Pulliainen A.T."/>
            <person name="Lilley T.M."/>
        </authorList>
    </citation>
    <scope>NUCLEOTIDE SEQUENCE</scope>
    <source>
        <strain evidence="3">BLF_Eptnil</strain>
        <tissue evidence="3">Kidney</tissue>
    </source>
</reference>
<feature type="region of interest" description="Disordered" evidence="2">
    <location>
        <begin position="161"/>
        <end position="180"/>
    </location>
</feature>
<gene>
    <name evidence="3" type="ORF">QTO34_015608</name>
</gene>
<name>A0AA40LQV7_CNENI</name>
<evidence type="ECO:0000256" key="2">
    <source>
        <dbReference type="SAM" id="MobiDB-lite"/>
    </source>
</evidence>
<keyword evidence="4" id="KW-1185">Reference proteome</keyword>
<dbReference type="AlphaFoldDB" id="A0AA40LQV7"/>
<evidence type="ECO:0008006" key="5">
    <source>
        <dbReference type="Google" id="ProtNLM"/>
    </source>
</evidence>